<dbReference type="GO" id="GO:0015927">
    <property type="term" value="F:trehalase activity"/>
    <property type="evidence" value="ECO:0007669"/>
    <property type="project" value="TreeGrafter"/>
</dbReference>
<dbReference type="GO" id="GO:0005993">
    <property type="term" value="P:trehalose catabolic process"/>
    <property type="evidence" value="ECO:0007669"/>
    <property type="project" value="TreeGrafter"/>
</dbReference>
<dbReference type="PANTHER" id="PTHR31616:SF10">
    <property type="entry name" value="TREHALASE"/>
    <property type="match status" value="1"/>
</dbReference>
<protein>
    <submittedName>
        <fullName evidence="3">Glycoside hydrolase family 15 protein</fullName>
    </submittedName>
</protein>
<feature type="domain" description="GH15-like" evidence="1">
    <location>
        <begin position="254"/>
        <end position="586"/>
    </location>
</feature>
<sequence>MADPPFVDQPRDAGGTALRGTHVPWTLRSYALLADGERGALIDPHGAVVWMCAPRWHDAAVFSALIGGSGDFTVRPDDPWQVWGGRYEDGSLIRVSRWTLTGSQTECREALALPGDADRAVLLRRVRAVRGAARVQVRLAVRADFGTRPMTDLRLRDGVWHARSGSLHVRLHGLAHAAVGPDGALAAPVAVPAGGGHDLVLEISAGPRDDPLDPARLWERTERAWAQAVPECRELPAAADVRQAYAVLTGLTSRSGGMVAAATTSLPERAATGRDYDYRYAWLRDQAYAGTAVARHGPHRLVDDAVRFTARRLHEDGPHLRPAYRVDGGPLPRERTLPLPGYPGGGNRIGNRAGAQFQLDVFGEALSLFAAAARLDRLDDDARRAVDIAARAVEETWRRPDAGLWEIEPAWWTHSRLSAVAGLRAAAEALPGPSARRWEELADAVLRETERTCKHPTGRWQRSPQDARLDAALLRPLSMDRRLADGPALTATREAVERDLTSEGYVYRFQHGDHPLGRAEGAFLLCGHFMTAACLAEGRTAAAGRWFERTRGACGSPGLYAEEYDVVQRQLRGNLPQAFVHALLLENAVRLAAAP</sequence>
<comment type="caution">
    <text evidence="3">The sequence shown here is derived from an EMBL/GenBank/DDBJ whole genome shotgun (WGS) entry which is preliminary data.</text>
</comment>
<dbReference type="SUPFAM" id="SSF48208">
    <property type="entry name" value="Six-hairpin glycosidases"/>
    <property type="match status" value="1"/>
</dbReference>
<dbReference type="AlphaFoldDB" id="A0A927EZR8"/>
<gene>
    <name evidence="3" type="ORF">IF129_09185</name>
</gene>
<dbReference type="InterPro" id="IPR011613">
    <property type="entry name" value="GH15-like"/>
</dbReference>
<evidence type="ECO:0000313" key="3">
    <source>
        <dbReference type="EMBL" id="MBD3931732.1"/>
    </source>
</evidence>
<dbReference type="Pfam" id="PF19291">
    <property type="entry name" value="TREH_N"/>
    <property type="match status" value="1"/>
</dbReference>
<dbReference type="RefSeq" id="WP_191209021.1">
    <property type="nucleotide sequence ID" value="NZ_BAABKL010000018.1"/>
</dbReference>
<dbReference type="Proteomes" id="UP000632289">
    <property type="component" value="Unassembled WGS sequence"/>
</dbReference>
<organism evidence="3 4">
    <name type="scientific">Streptomyces chumphonensis</name>
    <dbReference type="NCBI Taxonomy" id="1214925"/>
    <lineage>
        <taxon>Bacteria</taxon>
        <taxon>Bacillati</taxon>
        <taxon>Actinomycetota</taxon>
        <taxon>Actinomycetes</taxon>
        <taxon>Kitasatosporales</taxon>
        <taxon>Streptomycetaceae</taxon>
        <taxon>Streptomyces</taxon>
    </lineage>
</organism>
<reference evidence="3" key="1">
    <citation type="submission" date="2020-09" db="EMBL/GenBank/DDBJ databases">
        <title>Secondary metabolite and genome analysis of marine Streptomyces chumphonensis KK1-2T.</title>
        <authorList>
            <person name="Phongsopitanun W."/>
            <person name="Kanchanasin P."/>
            <person name="Pittayakhajonwut P."/>
            <person name="Suwanborirux K."/>
            <person name="Tanasupawat S."/>
        </authorList>
    </citation>
    <scope>NUCLEOTIDE SEQUENCE</scope>
    <source>
        <strain evidence="3">KK1-2</strain>
    </source>
</reference>
<dbReference type="InterPro" id="IPR008928">
    <property type="entry name" value="6-hairpin_glycosidase_sf"/>
</dbReference>
<evidence type="ECO:0000259" key="1">
    <source>
        <dbReference type="Pfam" id="PF00723"/>
    </source>
</evidence>
<dbReference type="EMBL" id="JACXYU010000003">
    <property type="protein sequence ID" value="MBD3931732.1"/>
    <property type="molecule type" value="Genomic_DNA"/>
</dbReference>
<keyword evidence="4" id="KW-1185">Reference proteome</keyword>
<dbReference type="InterPro" id="IPR045582">
    <property type="entry name" value="Trehalase-like_N"/>
</dbReference>
<dbReference type="InterPro" id="IPR012341">
    <property type="entry name" value="6hp_glycosidase-like_sf"/>
</dbReference>
<dbReference type="Pfam" id="PF00723">
    <property type="entry name" value="Glyco_hydro_15"/>
    <property type="match status" value="1"/>
</dbReference>
<evidence type="ECO:0000313" key="4">
    <source>
        <dbReference type="Proteomes" id="UP000632289"/>
    </source>
</evidence>
<dbReference type="Gene3D" id="1.50.10.10">
    <property type="match status" value="1"/>
</dbReference>
<accession>A0A927EZR8</accession>
<name>A0A927EZR8_9ACTN</name>
<keyword evidence="3" id="KW-0378">Hydrolase</keyword>
<dbReference type="PANTHER" id="PTHR31616">
    <property type="entry name" value="TREHALASE"/>
    <property type="match status" value="1"/>
</dbReference>
<evidence type="ECO:0000259" key="2">
    <source>
        <dbReference type="Pfam" id="PF19291"/>
    </source>
</evidence>
<feature type="domain" description="Trehalase-like N-terminal" evidence="2">
    <location>
        <begin position="28"/>
        <end position="224"/>
    </location>
</feature>
<proteinExistence type="predicted"/>